<evidence type="ECO:0000256" key="6">
    <source>
        <dbReference type="SAM" id="Phobius"/>
    </source>
</evidence>
<evidence type="ECO:0000256" key="5">
    <source>
        <dbReference type="ARBA" id="ARBA00023136"/>
    </source>
</evidence>
<feature type="transmembrane region" description="Helical" evidence="6">
    <location>
        <begin position="227"/>
        <end position="244"/>
    </location>
</feature>
<comment type="subcellular location">
    <subcellularLocation>
        <location evidence="1">Cell membrane</location>
        <topology evidence="1">Multi-pass membrane protein</topology>
    </subcellularLocation>
</comment>
<reference evidence="8 9" key="2">
    <citation type="journal article" date="2017" name="Plant Pathol.">
        <title>Pathogenicity and virulence gene content of Xanthomonas strains infecting Araceae, formerly known as Xanthomonas axonopodis pv. dieffenbachiae.</title>
        <authorList>
            <person name="Constantin E.C."/>
            <person name="Haegeman A."/>
            <person name="Van Vaerenbergh J."/>
            <person name="Baeyen S."/>
            <person name="Van Malderghem C."/>
            <person name="Maes M."/>
            <person name="Cottyn B."/>
        </authorList>
    </citation>
    <scope>NUCLEOTIDE SEQUENCE [LARGE SCALE GENOMIC DNA]</scope>
    <source>
        <strain evidence="8 9">LMG 25940</strain>
    </source>
</reference>
<dbReference type="EMBL" id="JPYI02000086">
    <property type="protein sequence ID" value="OQP76409.1"/>
    <property type="molecule type" value="Genomic_DNA"/>
</dbReference>
<keyword evidence="2" id="KW-1003">Cell membrane</keyword>
<evidence type="ECO:0000259" key="7">
    <source>
        <dbReference type="Pfam" id="PF05231"/>
    </source>
</evidence>
<evidence type="ECO:0000256" key="2">
    <source>
        <dbReference type="ARBA" id="ARBA00022475"/>
    </source>
</evidence>
<evidence type="ECO:0000313" key="8">
    <source>
        <dbReference type="EMBL" id="OQP76409.1"/>
    </source>
</evidence>
<keyword evidence="3 6" id="KW-0812">Transmembrane</keyword>
<dbReference type="AlphaFoldDB" id="A0A1V9H0H2"/>
<organism evidence="8 9">
    <name type="scientific">Xanthomonas phaseoli pv. dieffenbachiae</name>
    <dbReference type="NCBI Taxonomy" id="92828"/>
    <lineage>
        <taxon>Bacteria</taxon>
        <taxon>Pseudomonadati</taxon>
        <taxon>Pseudomonadota</taxon>
        <taxon>Gammaproteobacteria</taxon>
        <taxon>Lysobacterales</taxon>
        <taxon>Lysobacteraceae</taxon>
        <taxon>Xanthomonas</taxon>
    </lineage>
</organism>
<dbReference type="Pfam" id="PF05231">
    <property type="entry name" value="MASE1"/>
    <property type="match status" value="1"/>
</dbReference>
<keyword evidence="8" id="KW-0808">Transferase</keyword>
<dbReference type="GO" id="GO:0005886">
    <property type="term" value="C:plasma membrane"/>
    <property type="evidence" value="ECO:0007669"/>
    <property type="project" value="UniProtKB-SubCell"/>
</dbReference>
<evidence type="ECO:0000256" key="1">
    <source>
        <dbReference type="ARBA" id="ARBA00004651"/>
    </source>
</evidence>
<reference evidence="8 9" key="1">
    <citation type="journal article" date="2016" name="Plant Pathol.">
        <title>Genetic characterization of strains named as Xanthomonas axonopodis pv. dieffenbachiae leads to a taxonomic revision of the X. axonopodis species complex.</title>
        <authorList>
            <person name="Constantin E.C."/>
            <person name="Cleenwerck I."/>
            <person name="Maes M."/>
            <person name="Baeyen S."/>
            <person name="Van Malderghem C."/>
            <person name="De Vos P."/>
            <person name="Cottyn B."/>
        </authorList>
    </citation>
    <scope>NUCLEOTIDE SEQUENCE [LARGE SCALE GENOMIC DNA]</scope>
    <source>
        <strain evidence="8 9">LMG 25940</strain>
    </source>
</reference>
<sequence length="516" mass="57837">MAVARELVRGALISVCYCFAFLSLWYCSIDQWYLPVGLRVVALLFRPYREWPFLLAGDAAAMLWLRVPLSHTQGYDPAWGYFSPFLHAPMVAFGIWAARRYCATLIQRTSLLIPFAIAIAFCNSLWSIVLNASLDGPSTAYTGQFLIRYWLGSYQGILSFLLPVLLWSPQRRGPARADLPRDLALSVVLILVLLYILAYTQDIWARKLLMAALIGPAIFLTRNHGWIGTALGTLLANFALAITLPKTYEIGYYNAALFDVQILHVIVSAILFSVGAKFTRPVRRFETIRRVRVDAQRAIQESYLSAERMLRNRVVEYSDINVQVNRLRKSVIADLRARGNHAAAMEITRLAVLESQLLHEYVGALYPLEIETHGLFRSLCSATFERLNATRVACLLQGDCQLLSLGLQLAAYRCVLNAMELLPAAGKHFIHARAWRGRGAQGVVVRVFADTSVVDSPRRESPDAEAELRARLKAHGGMFRRRHALVVSFLVAEVPPVTATEKPSNVPRWLAARLAQ</sequence>
<keyword evidence="4 6" id="KW-1133">Transmembrane helix</keyword>
<feature type="transmembrane region" description="Helical" evidence="6">
    <location>
        <begin position="110"/>
        <end position="129"/>
    </location>
</feature>
<name>A0A1V9H0H2_9XANT</name>
<feature type="transmembrane region" description="Helical" evidence="6">
    <location>
        <begin position="78"/>
        <end position="98"/>
    </location>
</feature>
<protein>
    <submittedName>
        <fullName evidence="8">Histidine kinase</fullName>
    </submittedName>
</protein>
<feature type="transmembrane region" description="Helical" evidence="6">
    <location>
        <begin position="149"/>
        <end position="167"/>
    </location>
</feature>
<evidence type="ECO:0000256" key="4">
    <source>
        <dbReference type="ARBA" id="ARBA00022989"/>
    </source>
</evidence>
<accession>A0A1V9H0H2</accession>
<feature type="transmembrane region" description="Helical" evidence="6">
    <location>
        <begin position="250"/>
        <end position="274"/>
    </location>
</feature>
<keyword evidence="5 6" id="KW-0472">Membrane</keyword>
<feature type="transmembrane region" description="Helical" evidence="6">
    <location>
        <begin position="179"/>
        <end position="197"/>
    </location>
</feature>
<evidence type="ECO:0000256" key="3">
    <source>
        <dbReference type="ARBA" id="ARBA00022692"/>
    </source>
</evidence>
<keyword evidence="8" id="KW-0418">Kinase</keyword>
<proteinExistence type="predicted"/>
<dbReference type="Proteomes" id="UP000050546">
    <property type="component" value="Unassembled WGS sequence"/>
</dbReference>
<evidence type="ECO:0000313" key="9">
    <source>
        <dbReference type="Proteomes" id="UP000050546"/>
    </source>
</evidence>
<feature type="domain" description="MASE1" evidence="7">
    <location>
        <begin position="6"/>
        <end position="280"/>
    </location>
</feature>
<dbReference type="InterPro" id="IPR007895">
    <property type="entry name" value="MASE1"/>
</dbReference>
<feature type="transmembrane region" description="Helical" evidence="6">
    <location>
        <begin position="7"/>
        <end position="26"/>
    </location>
</feature>
<dbReference type="GO" id="GO:0016301">
    <property type="term" value="F:kinase activity"/>
    <property type="evidence" value="ECO:0007669"/>
    <property type="project" value="UniProtKB-KW"/>
</dbReference>
<gene>
    <name evidence="8" type="ORF">IM53_015675</name>
</gene>
<comment type="caution">
    <text evidence="8">The sequence shown here is derived from an EMBL/GenBank/DDBJ whole genome shotgun (WGS) entry which is preliminary data.</text>
</comment>
<dbReference type="RefSeq" id="WP_057678380.1">
    <property type="nucleotide sequence ID" value="NZ_JAGHVR010000030.1"/>
</dbReference>